<dbReference type="EMBL" id="UINC01107345">
    <property type="protein sequence ID" value="SVC72651.1"/>
    <property type="molecule type" value="Genomic_DNA"/>
</dbReference>
<dbReference type="InterPro" id="IPR004365">
    <property type="entry name" value="NA-bd_OB_tRNA"/>
</dbReference>
<dbReference type="AlphaFoldDB" id="A0A382PL36"/>
<name>A0A382PL36_9ZZZZ</name>
<dbReference type="GO" id="GO:0008408">
    <property type="term" value="F:3'-5' exonuclease activity"/>
    <property type="evidence" value="ECO:0007669"/>
    <property type="project" value="InterPro"/>
</dbReference>
<evidence type="ECO:0000259" key="1">
    <source>
        <dbReference type="Pfam" id="PF01336"/>
    </source>
</evidence>
<feature type="domain" description="DNA polymerase helix-hairpin-helix motif" evidence="2">
    <location>
        <begin position="6"/>
        <end position="102"/>
    </location>
</feature>
<evidence type="ECO:0000259" key="2">
    <source>
        <dbReference type="Pfam" id="PF14579"/>
    </source>
</evidence>
<feature type="non-terminal residue" evidence="3">
    <location>
        <position position="344"/>
    </location>
</feature>
<evidence type="ECO:0000313" key="3">
    <source>
        <dbReference type="EMBL" id="SVC72651.1"/>
    </source>
</evidence>
<reference evidence="3" key="1">
    <citation type="submission" date="2018-05" db="EMBL/GenBank/DDBJ databases">
        <authorList>
            <person name="Lanie J.A."/>
            <person name="Ng W.-L."/>
            <person name="Kazmierczak K.M."/>
            <person name="Andrzejewski T.M."/>
            <person name="Davidsen T.M."/>
            <person name="Wayne K.J."/>
            <person name="Tettelin H."/>
            <person name="Glass J.I."/>
            <person name="Rusch D."/>
            <person name="Podicherti R."/>
            <person name="Tsui H.-C.T."/>
            <person name="Winkler M.E."/>
        </authorList>
    </citation>
    <scope>NUCLEOTIDE SEQUENCE</scope>
</reference>
<dbReference type="CDD" id="cd04485">
    <property type="entry name" value="DnaE_OBF"/>
    <property type="match status" value="1"/>
</dbReference>
<sequence length="344" mass="37436">ELERIGISLLPPDINASDANFTVARTTEANGSHGIRYALAAIKNVGDVAMRTVVAERDANGPYTSIFDFAGRLGAGVINKRQLENLVRAGAFDALEPSRRKLFESVDLLMRHVESAERNNGQDSLFGAGPNMGMPEPILPEGADWPPLERLNHEQEAIGFYLSAHPLEAYTSALAALNTTACSKFLERAKEGATSVRVAGVVLNVQERDSNGRRFAFVRLSDPSGSFEVAYFQAAYSAARELLEPGRFLLVQANIRADGQIIKLTAQSTDDLEVRATGRMKGLEIHFSENTSLAPLRSILDRQGIGPGQILFVIKTPQRGHVEVGLKERYTLSPAVRAEIDALP</sequence>
<feature type="domain" description="OB" evidence="1">
    <location>
        <begin position="196"/>
        <end position="267"/>
    </location>
</feature>
<protein>
    <recommendedName>
        <fullName evidence="4">DNA polymerase helix-hairpin-helix motif domain-containing protein</fullName>
    </recommendedName>
</protein>
<evidence type="ECO:0008006" key="4">
    <source>
        <dbReference type="Google" id="ProtNLM"/>
    </source>
</evidence>
<proteinExistence type="predicted"/>
<feature type="non-terminal residue" evidence="3">
    <location>
        <position position="1"/>
    </location>
</feature>
<dbReference type="Gene3D" id="1.10.150.870">
    <property type="match status" value="1"/>
</dbReference>
<organism evidence="3">
    <name type="scientific">marine metagenome</name>
    <dbReference type="NCBI Taxonomy" id="408172"/>
    <lineage>
        <taxon>unclassified sequences</taxon>
        <taxon>metagenomes</taxon>
        <taxon>ecological metagenomes</taxon>
    </lineage>
</organism>
<dbReference type="Pfam" id="PF01336">
    <property type="entry name" value="tRNA_anti-codon"/>
    <property type="match status" value="1"/>
</dbReference>
<dbReference type="PANTHER" id="PTHR32294:SF0">
    <property type="entry name" value="DNA POLYMERASE III SUBUNIT ALPHA"/>
    <property type="match status" value="1"/>
</dbReference>
<dbReference type="PANTHER" id="PTHR32294">
    <property type="entry name" value="DNA POLYMERASE III SUBUNIT ALPHA"/>
    <property type="match status" value="1"/>
</dbReference>
<accession>A0A382PL36</accession>
<dbReference type="InterPro" id="IPR029460">
    <property type="entry name" value="DNAPol_HHH"/>
</dbReference>
<gene>
    <name evidence="3" type="ORF">METZ01_LOCUS325505</name>
</gene>
<dbReference type="GO" id="GO:0006260">
    <property type="term" value="P:DNA replication"/>
    <property type="evidence" value="ECO:0007669"/>
    <property type="project" value="InterPro"/>
</dbReference>
<dbReference type="InterPro" id="IPR004805">
    <property type="entry name" value="DnaE2/DnaE/PolC"/>
</dbReference>
<dbReference type="GO" id="GO:0003676">
    <property type="term" value="F:nucleic acid binding"/>
    <property type="evidence" value="ECO:0007669"/>
    <property type="project" value="InterPro"/>
</dbReference>
<dbReference type="Pfam" id="PF14579">
    <property type="entry name" value="HHH_6"/>
    <property type="match status" value="1"/>
</dbReference>